<evidence type="ECO:0000313" key="3">
    <source>
        <dbReference type="Proteomes" id="UP000248597"/>
    </source>
</evidence>
<dbReference type="Proteomes" id="UP000248597">
    <property type="component" value="Unassembled WGS sequence"/>
</dbReference>
<reference evidence="2 3" key="1">
    <citation type="submission" date="2017-08" db="EMBL/GenBank/DDBJ databases">
        <title>Infants hospitalized years apart are colonized by the same room-sourced microbial strains.</title>
        <authorList>
            <person name="Brooks B."/>
            <person name="Olm M.R."/>
            <person name="Firek B.A."/>
            <person name="Baker R."/>
            <person name="Thomas B.C."/>
            <person name="Morowitz M.J."/>
            <person name="Banfield J.F."/>
        </authorList>
    </citation>
    <scope>NUCLEOTIDE SEQUENCE [LARGE SCALE GENOMIC DNA]</scope>
    <source>
        <strain evidence="2">S2_005_003_R2_47</strain>
    </source>
</reference>
<gene>
    <name evidence="2" type="ORF">DI569_00760</name>
</gene>
<protein>
    <submittedName>
        <fullName evidence="2">Uncharacterized protein</fullName>
    </submittedName>
</protein>
<feature type="compositionally biased region" description="Low complexity" evidence="1">
    <location>
        <begin position="28"/>
        <end position="40"/>
    </location>
</feature>
<dbReference type="AlphaFoldDB" id="A0A2W5NDM0"/>
<evidence type="ECO:0000256" key="1">
    <source>
        <dbReference type="SAM" id="MobiDB-lite"/>
    </source>
</evidence>
<feature type="region of interest" description="Disordered" evidence="1">
    <location>
        <begin position="18"/>
        <end position="40"/>
    </location>
</feature>
<organism evidence="2 3">
    <name type="scientific">Sphingopyxis macrogoltabida</name>
    <name type="common">Sphingomonas macrogoltabidus</name>
    <dbReference type="NCBI Taxonomy" id="33050"/>
    <lineage>
        <taxon>Bacteria</taxon>
        <taxon>Pseudomonadati</taxon>
        <taxon>Pseudomonadota</taxon>
        <taxon>Alphaproteobacteria</taxon>
        <taxon>Sphingomonadales</taxon>
        <taxon>Sphingomonadaceae</taxon>
        <taxon>Sphingopyxis</taxon>
    </lineage>
</organism>
<name>A0A2W5NDM0_SPHMC</name>
<dbReference type="EMBL" id="QFPJ01000002">
    <property type="protein sequence ID" value="PZQ24400.1"/>
    <property type="molecule type" value="Genomic_DNA"/>
</dbReference>
<evidence type="ECO:0000313" key="2">
    <source>
        <dbReference type="EMBL" id="PZQ24400.1"/>
    </source>
</evidence>
<sequence length="174" mass="18196">MIPALLLFAALAQTADGTDAPAVPPTPTAESPAAPAAPSPVADADMREFAAITGRKVVGRPAGGPYGTADKLLLLARDDKGYPVVGGSTGFPTRQSLPAPPPGTLAIIRLRQKAEMIVPGPSADDLAFVAAHRIPLFVIGEWARPAPMWEVAWVDEGVRYRSIGEVGEIGPWRD</sequence>
<proteinExistence type="predicted"/>
<comment type="caution">
    <text evidence="2">The sequence shown here is derived from an EMBL/GenBank/DDBJ whole genome shotgun (WGS) entry which is preliminary data.</text>
</comment>
<accession>A0A2W5NDM0</accession>